<accession>A0A382SS66</accession>
<proteinExistence type="predicted"/>
<gene>
    <name evidence="1" type="ORF">METZ01_LOCUS364575</name>
</gene>
<dbReference type="AlphaFoldDB" id="A0A382SS66"/>
<evidence type="ECO:0000313" key="1">
    <source>
        <dbReference type="EMBL" id="SVD11721.1"/>
    </source>
</evidence>
<reference evidence="1" key="1">
    <citation type="submission" date="2018-05" db="EMBL/GenBank/DDBJ databases">
        <authorList>
            <person name="Lanie J.A."/>
            <person name="Ng W.-L."/>
            <person name="Kazmierczak K.M."/>
            <person name="Andrzejewski T.M."/>
            <person name="Davidsen T.M."/>
            <person name="Wayne K.J."/>
            <person name="Tettelin H."/>
            <person name="Glass J.I."/>
            <person name="Rusch D."/>
            <person name="Podicherti R."/>
            <person name="Tsui H.-C.T."/>
            <person name="Winkler M.E."/>
        </authorList>
    </citation>
    <scope>NUCLEOTIDE SEQUENCE</scope>
</reference>
<sequence>MAKKKDTGPLFEGMVLTEWQKLSNSIFG</sequence>
<organism evidence="1">
    <name type="scientific">marine metagenome</name>
    <dbReference type="NCBI Taxonomy" id="408172"/>
    <lineage>
        <taxon>unclassified sequences</taxon>
        <taxon>metagenomes</taxon>
        <taxon>ecological metagenomes</taxon>
    </lineage>
</organism>
<dbReference type="EMBL" id="UINC01130576">
    <property type="protein sequence ID" value="SVD11721.1"/>
    <property type="molecule type" value="Genomic_DNA"/>
</dbReference>
<protein>
    <submittedName>
        <fullName evidence="1">Uncharacterized protein</fullName>
    </submittedName>
</protein>
<feature type="non-terminal residue" evidence="1">
    <location>
        <position position="28"/>
    </location>
</feature>
<name>A0A382SS66_9ZZZZ</name>